<keyword evidence="2" id="KW-0677">Repeat</keyword>
<reference evidence="3 4" key="1">
    <citation type="submission" date="2018-11" db="EMBL/GenBank/DDBJ databases">
        <authorList>
            <consortium name="Pathogen Informatics"/>
        </authorList>
    </citation>
    <scope>NUCLEOTIDE SEQUENCE [LARGE SCALE GENOMIC DNA]</scope>
    <source>
        <strain evidence="3 4">Egypt</strain>
    </source>
</reference>
<evidence type="ECO:0000256" key="1">
    <source>
        <dbReference type="ARBA" id="ARBA00022614"/>
    </source>
</evidence>
<sequence>MSSDRVRLEFEQLPVYTTHPNKLHAASVECISAHLEPVKVSCPDPDPVTRQESVDSAKRKDHTYFDHLICQPKSHLAHLWIQHNCITSLIPQSLDYPIPFPTLSVSACPRPTLAQLAPRLEHLDASHNRIRTLPGYDHFPASMVHLDLSNNLLTSFGDDESMVPVHSGLGNQSRMIHRPLRTRSAMKNDFGSPNHTRCASATPLASSTSAVSLRSANELRLRQFLHPATDQITLAHLEHLNLRGNRLT</sequence>
<keyword evidence="4" id="KW-1185">Reference proteome</keyword>
<dbReference type="EMBL" id="UZAN01002483">
    <property type="protein sequence ID" value="VDP26241.1"/>
    <property type="molecule type" value="Genomic_DNA"/>
</dbReference>
<accession>A0A3P8BZ74</accession>
<evidence type="ECO:0000313" key="4">
    <source>
        <dbReference type="Proteomes" id="UP000272942"/>
    </source>
</evidence>
<organism evidence="3 4">
    <name type="scientific">Echinostoma caproni</name>
    <dbReference type="NCBI Taxonomy" id="27848"/>
    <lineage>
        <taxon>Eukaryota</taxon>
        <taxon>Metazoa</taxon>
        <taxon>Spiralia</taxon>
        <taxon>Lophotrochozoa</taxon>
        <taxon>Platyhelminthes</taxon>
        <taxon>Trematoda</taxon>
        <taxon>Digenea</taxon>
        <taxon>Plagiorchiida</taxon>
        <taxon>Echinostomata</taxon>
        <taxon>Echinostomatoidea</taxon>
        <taxon>Echinostomatidae</taxon>
        <taxon>Echinostoma</taxon>
    </lineage>
</organism>
<evidence type="ECO:0000256" key="2">
    <source>
        <dbReference type="ARBA" id="ARBA00022737"/>
    </source>
</evidence>
<dbReference type="PROSITE" id="PS51450">
    <property type="entry name" value="LRR"/>
    <property type="match status" value="1"/>
</dbReference>
<dbReference type="OrthoDB" id="737510at2759"/>
<dbReference type="Proteomes" id="UP000272942">
    <property type="component" value="Unassembled WGS sequence"/>
</dbReference>
<feature type="non-terminal residue" evidence="3">
    <location>
        <position position="248"/>
    </location>
</feature>
<dbReference type="InterPro" id="IPR001611">
    <property type="entry name" value="Leu-rich_rpt"/>
</dbReference>
<dbReference type="AlphaFoldDB" id="A0A3P8BZ74"/>
<protein>
    <submittedName>
        <fullName evidence="3">Uncharacterized protein</fullName>
    </submittedName>
</protein>
<dbReference type="Gene3D" id="3.80.10.10">
    <property type="entry name" value="Ribonuclease Inhibitor"/>
    <property type="match status" value="1"/>
</dbReference>
<name>A0A3P8BZ74_9TREM</name>
<evidence type="ECO:0000313" key="3">
    <source>
        <dbReference type="EMBL" id="VDP26241.1"/>
    </source>
</evidence>
<proteinExistence type="predicted"/>
<dbReference type="InterPro" id="IPR032675">
    <property type="entry name" value="LRR_dom_sf"/>
</dbReference>
<dbReference type="SUPFAM" id="SSF52075">
    <property type="entry name" value="Outer arm dynein light chain 1"/>
    <property type="match status" value="1"/>
</dbReference>
<dbReference type="PANTHER" id="PTHR45617:SF181">
    <property type="entry name" value="LP04042P"/>
    <property type="match status" value="1"/>
</dbReference>
<dbReference type="PANTHER" id="PTHR45617">
    <property type="entry name" value="LEUCINE RICH REPEAT FAMILY PROTEIN"/>
    <property type="match status" value="1"/>
</dbReference>
<gene>
    <name evidence="3" type="ORF">ECPE_LOCUS654</name>
</gene>
<keyword evidence="1" id="KW-0433">Leucine-rich repeat</keyword>